<protein>
    <recommendedName>
        <fullName evidence="3">Type II secretion system protein GspG C-terminal domain-containing protein</fullName>
    </recommendedName>
</protein>
<name>A0A1F5WS15_9BACT</name>
<comment type="caution">
    <text evidence="1">The sequence shown here is derived from an EMBL/GenBank/DDBJ whole genome shotgun (WGS) entry which is preliminary data.</text>
</comment>
<dbReference type="EMBL" id="MFHI01000028">
    <property type="protein sequence ID" value="OGF78466.1"/>
    <property type="molecule type" value="Genomic_DNA"/>
</dbReference>
<dbReference type="AlphaFoldDB" id="A0A1F5WS15"/>
<proteinExistence type="predicted"/>
<gene>
    <name evidence="1" type="ORF">A2W54_04705</name>
</gene>
<organism evidence="1 2">
    <name type="scientific">Candidatus Giovannonibacteria bacterium RIFCSPHIGHO2_02_43_13</name>
    <dbReference type="NCBI Taxonomy" id="1798330"/>
    <lineage>
        <taxon>Bacteria</taxon>
        <taxon>Candidatus Giovannoniibacteriota</taxon>
    </lineage>
</organism>
<evidence type="ECO:0000313" key="2">
    <source>
        <dbReference type="Proteomes" id="UP000178425"/>
    </source>
</evidence>
<evidence type="ECO:0008006" key="3">
    <source>
        <dbReference type="Google" id="ProtNLM"/>
    </source>
</evidence>
<reference evidence="1 2" key="1">
    <citation type="journal article" date="2016" name="Nat. Commun.">
        <title>Thousands of microbial genomes shed light on interconnected biogeochemical processes in an aquifer system.</title>
        <authorList>
            <person name="Anantharaman K."/>
            <person name="Brown C.T."/>
            <person name="Hug L.A."/>
            <person name="Sharon I."/>
            <person name="Castelle C.J."/>
            <person name="Probst A.J."/>
            <person name="Thomas B.C."/>
            <person name="Singh A."/>
            <person name="Wilkins M.J."/>
            <person name="Karaoz U."/>
            <person name="Brodie E.L."/>
            <person name="Williams K.H."/>
            <person name="Hubbard S.S."/>
            <person name="Banfield J.F."/>
        </authorList>
    </citation>
    <scope>NUCLEOTIDE SEQUENCE [LARGE SCALE GENOMIC DNA]</scope>
</reference>
<sequence length="127" mass="14913">MKKVYKILILFGILLVVFVIGTVFLKSLDNERSKNHDIRREEAVKNISSALQDYANKHNGMYPADLSELQKFFPDRYLPTYFGEIYYRYKRIDNNHYCLYSNLETRKDVFFASEKESGFGSTDCSPN</sequence>
<dbReference type="Proteomes" id="UP000178425">
    <property type="component" value="Unassembled WGS sequence"/>
</dbReference>
<evidence type="ECO:0000313" key="1">
    <source>
        <dbReference type="EMBL" id="OGF78466.1"/>
    </source>
</evidence>
<accession>A0A1F5WS15</accession>